<proteinExistence type="predicted"/>
<dbReference type="Pfam" id="PF03400">
    <property type="entry name" value="DDE_Tnp_IS1"/>
    <property type="match status" value="1"/>
</dbReference>
<dbReference type="EMBL" id="JAMPLM010000060">
    <property type="protein sequence ID" value="MEP1062276.1"/>
    <property type="molecule type" value="Genomic_DNA"/>
</dbReference>
<dbReference type="InterPro" id="IPR005063">
    <property type="entry name" value="Transposase_27"/>
</dbReference>
<name>A0ABV0KSQ0_9CYAN</name>
<dbReference type="Proteomes" id="UP001476950">
    <property type="component" value="Unassembled WGS sequence"/>
</dbReference>
<feature type="non-terminal residue" evidence="1">
    <location>
        <position position="1"/>
    </location>
</feature>
<sequence>KETGRTNYIERFNNTLRQRVSRLVRKTLSFSKSVENHIGALWYFIHHYNASLLV</sequence>
<dbReference type="RefSeq" id="WP_242033787.1">
    <property type="nucleotide sequence ID" value="NZ_JAMPLM010000060.1"/>
</dbReference>
<gene>
    <name evidence="1" type="ORF">NDI38_28290</name>
</gene>
<protein>
    <submittedName>
        <fullName evidence="1">IS1 family transposase</fullName>
    </submittedName>
</protein>
<organism evidence="1 2">
    <name type="scientific">Stenomitos frigidus AS-A4</name>
    <dbReference type="NCBI Taxonomy" id="2933935"/>
    <lineage>
        <taxon>Bacteria</taxon>
        <taxon>Bacillati</taxon>
        <taxon>Cyanobacteriota</taxon>
        <taxon>Cyanophyceae</taxon>
        <taxon>Leptolyngbyales</taxon>
        <taxon>Leptolyngbyaceae</taxon>
        <taxon>Stenomitos</taxon>
    </lineage>
</organism>
<evidence type="ECO:0000313" key="1">
    <source>
        <dbReference type="EMBL" id="MEP1062276.1"/>
    </source>
</evidence>
<evidence type="ECO:0000313" key="2">
    <source>
        <dbReference type="Proteomes" id="UP001476950"/>
    </source>
</evidence>
<keyword evidence="2" id="KW-1185">Reference proteome</keyword>
<reference evidence="1 2" key="1">
    <citation type="submission" date="2022-04" db="EMBL/GenBank/DDBJ databases">
        <title>Positive selection, recombination, and allopatry shape intraspecific diversity of widespread and dominant cyanobacteria.</title>
        <authorList>
            <person name="Wei J."/>
            <person name="Shu W."/>
            <person name="Hu C."/>
        </authorList>
    </citation>
    <scope>NUCLEOTIDE SEQUENCE [LARGE SCALE GENOMIC DNA]</scope>
    <source>
        <strain evidence="1 2">AS-A4</strain>
    </source>
</reference>
<comment type="caution">
    <text evidence="1">The sequence shown here is derived from an EMBL/GenBank/DDBJ whole genome shotgun (WGS) entry which is preliminary data.</text>
</comment>
<accession>A0ABV0KSQ0</accession>